<dbReference type="AlphaFoldDB" id="A0A081S4C1"/>
<proteinExistence type="predicted"/>
<organism evidence="1 2">
    <name type="scientific">Marine Group I thaumarchaeote SCGC AAA799-E16</name>
    <dbReference type="NCBI Taxonomy" id="1502292"/>
    <lineage>
        <taxon>Archaea</taxon>
        <taxon>Nitrososphaerota</taxon>
        <taxon>Marine Group I</taxon>
    </lineage>
</organism>
<evidence type="ECO:0008006" key="3">
    <source>
        <dbReference type="Google" id="ProtNLM"/>
    </source>
</evidence>
<dbReference type="Proteomes" id="UP000028027">
    <property type="component" value="Unassembled WGS sequence"/>
</dbReference>
<name>A0A081S4C1_9ARCH</name>
<accession>A0A081S4C1</accession>
<protein>
    <recommendedName>
        <fullName evidence="3">Transcription initiation factor IIB protein</fullName>
    </recommendedName>
</protein>
<dbReference type="EMBL" id="JNVL01000028">
    <property type="protein sequence ID" value="KER05774.1"/>
    <property type="molecule type" value="Genomic_DNA"/>
</dbReference>
<comment type="caution">
    <text evidence="1">The sequence shown here is derived from an EMBL/GenBank/DDBJ whole genome shotgun (WGS) entry which is preliminary data.</text>
</comment>
<evidence type="ECO:0000313" key="1">
    <source>
        <dbReference type="EMBL" id="KER05774.1"/>
    </source>
</evidence>
<gene>
    <name evidence="1" type="ORF">AAA799E16_01562</name>
</gene>
<keyword evidence="2" id="KW-1185">Reference proteome</keyword>
<dbReference type="CDD" id="cd00043">
    <property type="entry name" value="CYCLIN_SF"/>
    <property type="match status" value="1"/>
</dbReference>
<evidence type="ECO:0000313" key="2">
    <source>
        <dbReference type="Proteomes" id="UP000028027"/>
    </source>
</evidence>
<sequence length="250" mass="28301">MMMSGELSLKQNRFNGISVPSIACLHSKDDHVVTENYEIVCKRCGVVLGTDNLQEVTNESTLNLFHEIEPGTQPVKAEFTKRTHEPKSDVSPFSNACDKLGLPRYCYLEAWNTYSKLRHSTTYSKAEIASFALFTASKRYSIPKSEKEIQDAIRMSFKVKRIPTMLKVFSRIKLTAQSLGISYSIDEKKSECYYLNLYLAREQQNLEPKVDFDLVRKKARTLFKAMSGTNEAKARKAVQIALGRCGGGFL</sequence>
<reference evidence="1 2" key="1">
    <citation type="submission" date="2014-06" db="EMBL/GenBank/DDBJ databases">
        <authorList>
            <person name="Ngugi D.K."/>
            <person name="Blom J."/>
            <person name="Alam I."/>
            <person name="Rashid M."/>
            <person name="Ba Alawi W."/>
            <person name="Zhang G."/>
            <person name="Hikmawan T."/>
            <person name="Guan Y."/>
            <person name="Antunes A."/>
            <person name="Siam R."/>
            <person name="Eldorry H."/>
            <person name="Bajic V."/>
            <person name="Stingl U."/>
        </authorList>
    </citation>
    <scope>NUCLEOTIDE SEQUENCE [LARGE SCALE GENOMIC DNA]</scope>
    <source>
        <strain evidence="1">SCGC AAA799-E16</strain>
    </source>
</reference>